<gene>
    <name evidence="2" type="ORF">NX786_05515</name>
</gene>
<dbReference type="RefSeq" id="WP_259448005.1">
    <property type="nucleotide sequence ID" value="NZ_CP119520.1"/>
</dbReference>
<dbReference type="Proteomes" id="UP001165263">
    <property type="component" value="Unassembled WGS sequence"/>
</dbReference>
<keyword evidence="1" id="KW-0472">Membrane</keyword>
<reference evidence="2" key="1">
    <citation type="submission" date="2022-08" db="EMBL/GenBank/DDBJ databases">
        <title>Reclassification of Massilia species as members of the genera Telluria, Duganella, Pseudoduganella, Mokoshia gen. nov. and Zemynaea gen. nov. using orthogonal and non-orthogonal genome-based approaches.</title>
        <authorList>
            <person name="Bowman J.P."/>
        </authorList>
    </citation>
    <scope>NUCLEOTIDE SEQUENCE</scope>
    <source>
        <strain evidence="2">LMG 11547</strain>
    </source>
</reference>
<name>A0ABT2BUH6_9BURK</name>
<sequence length="121" mass="13080">MSRLITLSLIGLSLISAITLTLLSVYVEHVGPELTEYGNLCGPNAADPCYEPVLKGGFPVAYLFDAPGVSVERQLAFVEDKLFVGALIIDIAIDFAIVLLAMLVVLHYRSARIQARSRSST</sequence>
<feature type="transmembrane region" description="Helical" evidence="1">
    <location>
        <begin position="82"/>
        <end position="108"/>
    </location>
</feature>
<evidence type="ECO:0000313" key="3">
    <source>
        <dbReference type="Proteomes" id="UP001165263"/>
    </source>
</evidence>
<accession>A0ABT2BUH6</accession>
<comment type="caution">
    <text evidence="2">The sequence shown here is derived from an EMBL/GenBank/DDBJ whole genome shotgun (WGS) entry which is preliminary data.</text>
</comment>
<keyword evidence="3" id="KW-1185">Reference proteome</keyword>
<proteinExistence type="predicted"/>
<keyword evidence="1" id="KW-1133">Transmembrane helix</keyword>
<evidence type="ECO:0000313" key="2">
    <source>
        <dbReference type="EMBL" id="MCS0628784.1"/>
    </source>
</evidence>
<keyword evidence="1" id="KW-0812">Transmembrane</keyword>
<evidence type="ECO:0000256" key="1">
    <source>
        <dbReference type="SAM" id="Phobius"/>
    </source>
</evidence>
<dbReference type="EMBL" id="JANUHC010000002">
    <property type="protein sequence ID" value="MCS0628784.1"/>
    <property type="molecule type" value="Genomic_DNA"/>
</dbReference>
<organism evidence="2 3">
    <name type="scientific">Telluria mixta</name>
    <dbReference type="NCBI Taxonomy" id="34071"/>
    <lineage>
        <taxon>Bacteria</taxon>
        <taxon>Pseudomonadati</taxon>
        <taxon>Pseudomonadota</taxon>
        <taxon>Betaproteobacteria</taxon>
        <taxon>Burkholderiales</taxon>
        <taxon>Oxalobacteraceae</taxon>
        <taxon>Telluria group</taxon>
        <taxon>Telluria</taxon>
    </lineage>
</organism>
<protein>
    <submittedName>
        <fullName evidence="2">Uncharacterized protein</fullName>
    </submittedName>
</protein>